<dbReference type="EMBL" id="JBHSPR010000053">
    <property type="protein sequence ID" value="MFC6021790.1"/>
    <property type="molecule type" value="Genomic_DNA"/>
</dbReference>
<feature type="transmembrane region" description="Helical" evidence="1">
    <location>
        <begin position="150"/>
        <end position="172"/>
    </location>
</feature>
<evidence type="ECO:0008006" key="4">
    <source>
        <dbReference type="Google" id="ProtNLM"/>
    </source>
</evidence>
<reference evidence="3" key="1">
    <citation type="journal article" date="2019" name="Int. J. Syst. Evol. Microbiol.">
        <title>The Global Catalogue of Microorganisms (GCM) 10K type strain sequencing project: providing services to taxonomists for standard genome sequencing and annotation.</title>
        <authorList>
            <consortium name="The Broad Institute Genomics Platform"/>
            <consortium name="The Broad Institute Genome Sequencing Center for Infectious Disease"/>
            <person name="Wu L."/>
            <person name="Ma J."/>
        </authorList>
    </citation>
    <scope>NUCLEOTIDE SEQUENCE [LARGE SCALE GENOMIC DNA]</scope>
    <source>
        <strain evidence="3">ZS-35-S2</strain>
    </source>
</reference>
<evidence type="ECO:0000313" key="2">
    <source>
        <dbReference type="EMBL" id="MFC6021790.1"/>
    </source>
</evidence>
<name>A0ABW1KJ59_9ACTN</name>
<protein>
    <recommendedName>
        <fullName evidence="4">DUF4878 domain-containing protein</fullName>
    </recommendedName>
</protein>
<evidence type="ECO:0000256" key="1">
    <source>
        <dbReference type="SAM" id="Phobius"/>
    </source>
</evidence>
<dbReference type="RefSeq" id="WP_377430452.1">
    <property type="nucleotide sequence ID" value="NZ_JBHSPR010000053.1"/>
</dbReference>
<keyword evidence="1" id="KW-0812">Transmembrane</keyword>
<gene>
    <name evidence="2" type="ORF">ACFP2T_37210</name>
</gene>
<comment type="caution">
    <text evidence="2">The sequence shown here is derived from an EMBL/GenBank/DDBJ whole genome shotgun (WGS) entry which is preliminary data.</text>
</comment>
<organism evidence="2 3">
    <name type="scientific">Plantactinospora solaniradicis</name>
    <dbReference type="NCBI Taxonomy" id="1723736"/>
    <lineage>
        <taxon>Bacteria</taxon>
        <taxon>Bacillati</taxon>
        <taxon>Actinomycetota</taxon>
        <taxon>Actinomycetes</taxon>
        <taxon>Micromonosporales</taxon>
        <taxon>Micromonosporaceae</taxon>
        <taxon>Plantactinospora</taxon>
    </lineage>
</organism>
<accession>A0ABW1KJ59</accession>
<evidence type="ECO:0000313" key="3">
    <source>
        <dbReference type="Proteomes" id="UP001596203"/>
    </source>
</evidence>
<keyword evidence="1" id="KW-1133">Transmembrane helix</keyword>
<sequence length="284" mass="29705">MMDIAELGASVANVMAGQLQGLGSLVADQARSNAAAMIYQFAAARLRATPLGARTLDALEAAPADADRVDQLAQTVGDEVRRDPEFGRQLQDLLDQMGSTTQGAIGPGATAIGNINLSATGPLSNKNSILAGAGAIVTHVRSTRINTGGIVAIIVATLFYFGGALAVGVAAVDAVIETPSEVVDSFLEASFASDITRMKSYTCAAMLGEYDENEIMSDREDLASAEISWKIVDEVRSGSHATVRIEFRLEGETDADRSPETLEGNFGLVNEDGWKVCSAFGTGD</sequence>
<keyword evidence="3" id="KW-1185">Reference proteome</keyword>
<proteinExistence type="predicted"/>
<dbReference type="Proteomes" id="UP001596203">
    <property type="component" value="Unassembled WGS sequence"/>
</dbReference>
<keyword evidence="1" id="KW-0472">Membrane</keyword>